<dbReference type="PROSITE" id="PS00022">
    <property type="entry name" value="EGF_1"/>
    <property type="match status" value="1"/>
</dbReference>
<dbReference type="InterPro" id="IPR000742">
    <property type="entry name" value="EGF"/>
</dbReference>
<dbReference type="PROSITE" id="PS01186">
    <property type="entry name" value="EGF_2"/>
    <property type="match status" value="1"/>
</dbReference>
<sequence>MTSALANYATEAGQHCELQDHCASNPCRNGADCTSLGNSYKCKCSPGFIGPTCSEDIVECRSAPCVHGRCFNTHGSYKKVILYALSIMKP</sequence>
<proteinExistence type="predicted"/>
<keyword evidence="1 4" id="KW-0245">EGF-like domain</keyword>
<dbReference type="Pfam" id="PF00008">
    <property type="entry name" value="EGF"/>
    <property type="match status" value="1"/>
</dbReference>
<evidence type="ECO:0000313" key="6">
    <source>
        <dbReference type="EMBL" id="CAD7426223.1"/>
    </source>
</evidence>
<accession>A0A7R9E4F9</accession>
<dbReference type="GO" id="GO:0005112">
    <property type="term" value="F:Notch binding"/>
    <property type="evidence" value="ECO:0007669"/>
    <property type="project" value="TreeGrafter"/>
</dbReference>
<dbReference type="AlphaFoldDB" id="A0A7R9E4F9"/>
<dbReference type="Gene3D" id="2.10.25.10">
    <property type="entry name" value="Laminin"/>
    <property type="match status" value="2"/>
</dbReference>
<evidence type="ECO:0000256" key="3">
    <source>
        <dbReference type="ARBA" id="ARBA00023157"/>
    </source>
</evidence>
<dbReference type="PANTHER" id="PTHR12916:SF10">
    <property type="entry name" value="NEUROGENIC LOCUS NOTCH HOMOLOG PROTEIN 2 PRECURSOR"/>
    <property type="match status" value="1"/>
</dbReference>
<name>A0A7R9E4F9_9NEOP</name>
<dbReference type="SUPFAM" id="SSF57196">
    <property type="entry name" value="EGF/Laminin"/>
    <property type="match status" value="1"/>
</dbReference>
<dbReference type="PANTHER" id="PTHR12916">
    <property type="entry name" value="CYTOCHROME C OXIDASE POLYPEPTIDE VIC-2"/>
    <property type="match status" value="1"/>
</dbReference>
<dbReference type="EMBL" id="OB793138">
    <property type="protein sequence ID" value="CAD7426223.1"/>
    <property type="molecule type" value="Genomic_DNA"/>
</dbReference>
<comment type="caution">
    <text evidence="4">Lacks conserved residue(s) required for the propagation of feature annotation.</text>
</comment>
<dbReference type="SMART" id="SM00179">
    <property type="entry name" value="EGF_CA"/>
    <property type="match status" value="1"/>
</dbReference>
<feature type="disulfide bond" evidence="4">
    <location>
        <begin position="44"/>
        <end position="53"/>
    </location>
</feature>
<dbReference type="GO" id="GO:0005509">
    <property type="term" value="F:calcium ion binding"/>
    <property type="evidence" value="ECO:0007669"/>
    <property type="project" value="InterPro"/>
</dbReference>
<gene>
    <name evidence="6" type="ORF">TMSB3V08_LOCUS3116</name>
</gene>
<dbReference type="CDD" id="cd00054">
    <property type="entry name" value="EGF_CA"/>
    <property type="match status" value="1"/>
</dbReference>
<evidence type="ECO:0000259" key="5">
    <source>
        <dbReference type="PROSITE" id="PS50026"/>
    </source>
</evidence>
<dbReference type="GO" id="GO:0007219">
    <property type="term" value="P:Notch signaling pathway"/>
    <property type="evidence" value="ECO:0007669"/>
    <property type="project" value="TreeGrafter"/>
</dbReference>
<dbReference type="InterPro" id="IPR001881">
    <property type="entry name" value="EGF-like_Ca-bd_dom"/>
</dbReference>
<reference evidence="6" key="1">
    <citation type="submission" date="2020-11" db="EMBL/GenBank/DDBJ databases">
        <authorList>
            <person name="Tran Van P."/>
        </authorList>
    </citation>
    <scope>NUCLEOTIDE SEQUENCE</scope>
</reference>
<keyword evidence="3 4" id="KW-1015">Disulfide bond</keyword>
<protein>
    <recommendedName>
        <fullName evidence="5">EGF-like domain-containing protein</fullName>
    </recommendedName>
</protein>
<dbReference type="FunFam" id="2.10.25.10:FF:000095">
    <property type="entry name" value="Notch, isoform B"/>
    <property type="match status" value="1"/>
</dbReference>
<keyword evidence="2" id="KW-0677">Repeat</keyword>
<dbReference type="SMART" id="SM00181">
    <property type="entry name" value="EGF"/>
    <property type="match status" value="1"/>
</dbReference>
<feature type="domain" description="EGF-like" evidence="5">
    <location>
        <begin position="18"/>
        <end position="54"/>
    </location>
</feature>
<evidence type="ECO:0000256" key="4">
    <source>
        <dbReference type="PROSITE-ProRule" id="PRU00076"/>
    </source>
</evidence>
<evidence type="ECO:0000256" key="2">
    <source>
        <dbReference type="ARBA" id="ARBA00022737"/>
    </source>
</evidence>
<organism evidence="6">
    <name type="scientific">Timema monikensis</name>
    <dbReference type="NCBI Taxonomy" id="170555"/>
    <lineage>
        <taxon>Eukaryota</taxon>
        <taxon>Metazoa</taxon>
        <taxon>Ecdysozoa</taxon>
        <taxon>Arthropoda</taxon>
        <taxon>Hexapoda</taxon>
        <taxon>Insecta</taxon>
        <taxon>Pterygota</taxon>
        <taxon>Neoptera</taxon>
        <taxon>Polyneoptera</taxon>
        <taxon>Phasmatodea</taxon>
        <taxon>Timematodea</taxon>
        <taxon>Timematoidea</taxon>
        <taxon>Timematidae</taxon>
        <taxon>Timema</taxon>
    </lineage>
</organism>
<dbReference type="PROSITE" id="PS50026">
    <property type="entry name" value="EGF_3"/>
    <property type="match status" value="1"/>
</dbReference>
<evidence type="ECO:0000256" key="1">
    <source>
        <dbReference type="ARBA" id="ARBA00022536"/>
    </source>
</evidence>